<reference evidence="3" key="1">
    <citation type="journal article" date="2015" name="Proc. Natl. Acad. Sci. U.S.A.">
        <title>Genome sequencing of adzuki bean (Vigna angularis) provides insight into high starch and low fat accumulation and domestication.</title>
        <authorList>
            <person name="Yang K."/>
            <person name="Tian Z."/>
            <person name="Chen C."/>
            <person name="Luo L."/>
            <person name="Zhao B."/>
            <person name="Wang Z."/>
            <person name="Yu L."/>
            <person name="Li Y."/>
            <person name="Sun Y."/>
            <person name="Li W."/>
            <person name="Chen Y."/>
            <person name="Li Y."/>
            <person name="Zhang Y."/>
            <person name="Ai D."/>
            <person name="Zhao J."/>
            <person name="Shang C."/>
            <person name="Ma Y."/>
            <person name="Wu B."/>
            <person name="Wang M."/>
            <person name="Gao L."/>
            <person name="Sun D."/>
            <person name="Zhang P."/>
            <person name="Guo F."/>
            <person name="Wang W."/>
            <person name="Li Y."/>
            <person name="Wang J."/>
            <person name="Varshney R.K."/>
            <person name="Wang J."/>
            <person name="Ling H.Q."/>
            <person name="Wan P."/>
        </authorList>
    </citation>
    <scope>NUCLEOTIDE SEQUENCE</scope>
    <source>
        <strain evidence="3">cv. Jingnong 6</strain>
    </source>
</reference>
<evidence type="ECO:0000256" key="1">
    <source>
        <dbReference type="SAM" id="MobiDB-lite"/>
    </source>
</evidence>
<dbReference type="AlphaFoldDB" id="A0A0L9VHD2"/>
<dbReference type="EMBL" id="CM003380">
    <property type="protein sequence ID" value="KOM54408.1"/>
    <property type="molecule type" value="Genomic_DNA"/>
</dbReference>
<protein>
    <submittedName>
        <fullName evidence="2">Uncharacterized protein</fullName>
    </submittedName>
</protein>
<evidence type="ECO:0000313" key="3">
    <source>
        <dbReference type="Proteomes" id="UP000053144"/>
    </source>
</evidence>
<organism evidence="2 3">
    <name type="scientific">Phaseolus angularis</name>
    <name type="common">Azuki bean</name>
    <name type="synonym">Vigna angularis</name>
    <dbReference type="NCBI Taxonomy" id="3914"/>
    <lineage>
        <taxon>Eukaryota</taxon>
        <taxon>Viridiplantae</taxon>
        <taxon>Streptophyta</taxon>
        <taxon>Embryophyta</taxon>
        <taxon>Tracheophyta</taxon>
        <taxon>Spermatophyta</taxon>
        <taxon>Magnoliopsida</taxon>
        <taxon>eudicotyledons</taxon>
        <taxon>Gunneridae</taxon>
        <taxon>Pentapetalae</taxon>
        <taxon>rosids</taxon>
        <taxon>fabids</taxon>
        <taxon>Fabales</taxon>
        <taxon>Fabaceae</taxon>
        <taxon>Papilionoideae</taxon>
        <taxon>50 kb inversion clade</taxon>
        <taxon>NPAAA clade</taxon>
        <taxon>indigoferoid/millettioid clade</taxon>
        <taxon>Phaseoleae</taxon>
        <taxon>Vigna</taxon>
    </lineage>
</organism>
<dbReference type="Gramene" id="KOM54408">
    <property type="protein sequence ID" value="KOM54408"/>
    <property type="gene ID" value="LR48_Vigan10g030000"/>
</dbReference>
<feature type="region of interest" description="Disordered" evidence="1">
    <location>
        <begin position="1"/>
        <end position="35"/>
    </location>
</feature>
<proteinExistence type="predicted"/>
<name>A0A0L9VHD2_PHAAN</name>
<evidence type="ECO:0000313" key="2">
    <source>
        <dbReference type="EMBL" id="KOM54408.1"/>
    </source>
</evidence>
<sequence>MQKQSSFDQRTGRTTTLPTRREPLRPLTHKARASPIHETRQCNELAFWNFLRSHCILKKLRVEPHHQNLVSSKYQCSSLVTLSPATIQASKSPCDDKLLVNVFDVVK</sequence>
<accession>A0A0L9VHD2</accession>
<gene>
    <name evidence="2" type="ORF">LR48_Vigan10g030000</name>
</gene>
<dbReference type="Proteomes" id="UP000053144">
    <property type="component" value="Chromosome 10"/>
</dbReference>